<dbReference type="PANTHER" id="PTHR35795">
    <property type="entry name" value="SLR1885 PROTEIN"/>
    <property type="match status" value="1"/>
</dbReference>
<dbReference type="Proteomes" id="UP001401887">
    <property type="component" value="Unassembled WGS sequence"/>
</dbReference>
<keyword evidence="3" id="KW-0547">Nucleotide-binding</keyword>
<keyword evidence="4" id="KW-0378">Hydrolase</keyword>
<dbReference type="Pfam" id="PF01966">
    <property type="entry name" value="HD"/>
    <property type="match status" value="1"/>
</dbReference>
<comment type="caution">
    <text evidence="8">The sequence shown here is derived from an EMBL/GenBank/DDBJ whole genome shotgun (WGS) entry which is preliminary data.</text>
</comment>
<reference evidence="8 9" key="1">
    <citation type="submission" date="2024-02" db="EMBL/GenBank/DDBJ databases">
        <title>Deinococcus carri NBRC 110142.</title>
        <authorList>
            <person name="Ichikawa N."/>
            <person name="Katano-Makiyama Y."/>
            <person name="Hidaka K."/>
        </authorList>
    </citation>
    <scope>NUCLEOTIDE SEQUENCE [LARGE SCALE GENOMIC DNA]</scope>
    <source>
        <strain evidence="8 9">NBRC 110142</strain>
    </source>
</reference>
<evidence type="ECO:0000259" key="7">
    <source>
        <dbReference type="Pfam" id="PF01966"/>
    </source>
</evidence>
<keyword evidence="9" id="KW-1185">Reference proteome</keyword>
<evidence type="ECO:0000313" key="9">
    <source>
        <dbReference type="Proteomes" id="UP001401887"/>
    </source>
</evidence>
<dbReference type="InterPro" id="IPR005249">
    <property type="entry name" value="YqeK"/>
</dbReference>
<feature type="domain" description="HD" evidence="7">
    <location>
        <begin position="33"/>
        <end position="145"/>
    </location>
</feature>
<dbReference type="NCBIfam" id="TIGR00488">
    <property type="entry name" value="bis(5'-nucleosyl)-tetraphosphatase (symmetrical) YqeK"/>
    <property type="match status" value="1"/>
</dbReference>
<organism evidence="8 9">
    <name type="scientific">Deinococcus carri</name>
    <dbReference type="NCBI Taxonomy" id="1211323"/>
    <lineage>
        <taxon>Bacteria</taxon>
        <taxon>Thermotogati</taxon>
        <taxon>Deinococcota</taxon>
        <taxon>Deinococci</taxon>
        <taxon>Deinococcales</taxon>
        <taxon>Deinococcaceae</taxon>
        <taxon>Deinococcus</taxon>
    </lineage>
</organism>
<dbReference type="Gene3D" id="1.10.3210.10">
    <property type="entry name" value="Hypothetical protein af1432"/>
    <property type="match status" value="1"/>
</dbReference>
<proteinExistence type="predicted"/>
<evidence type="ECO:0000256" key="5">
    <source>
        <dbReference type="ARBA" id="ARBA00023004"/>
    </source>
</evidence>
<evidence type="ECO:0000256" key="1">
    <source>
        <dbReference type="ARBA" id="ARBA00012506"/>
    </source>
</evidence>
<dbReference type="PANTHER" id="PTHR35795:SF1">
    <property type="entry name" value="BIS(5'-NUCLEOSYL)-TETRAPHOSPHATASE, SYMMETRICAL"/>
    <property type="match status" value="1"/>
</dbReference>
<dbReference type="EMBL" id="BAABRP010000006">
    <property type="protein sequence ID" value="GAA5513243.1"/>
    <property type="molecule type" value="Genomic_DNA"/>
</dbReference>
<evidence type="ECO:0000256" key="4">
    <source>
        <dbReference type="ARBA" id="ARBA00022801"/>
    </source>
</evidence>
<dbReference type="InterPro" id="IPR051094">
    <property type="entry name" value="Diverse_Catalytic_Enzymes"/>
</dbReference>
<protein>
    <recommendedName>
        <fullName evidence="1">bis(5'-nucleosyl)-tetraphosphatase (symmetrical)</fullName>
        <ecNumber evidence="1">3.6.1.41</ecNumber>
    </recommendedName>
</protein>
<dbReference type="EC" id="3.6.1.41" evidence="1"/>
<dbReference type="SUPFAM" id="SSF109604">
    <property type="entry name" value="HD-domain/PDEase-like"/>
    <property type="match status" value="1"/>
</dbReference>
<dbReference type="InterPro" id="IPR003607">
    <property type="entry name" value="HD/PDEase_dom"/>
</dbReference>
<dbReference type="InterPro" id="IPR006674">
    <property type="entry name" value="HD_domain"/>
</dbReference>
<accession>A0ABP9W9Q6</accession>
<sequence>MLPDLLSRFPPTGHLARDVDTLLAAHGRERIREHVPRVAGEARRLATRFGVDPNRAEVAALLHDVGGIFERGEMVDLCLGLGLGVLPEERQVPLLLHARLSEVLARELYGVTDAGVLQAIRFHTTLHGAPTPLDEVVFLADKLEWDGGGTPPYHAALSRALEGGLEAGTRWMLGWMATPEARLLLPHPDLKAAWAQYGIAHP</sequence>
<evidence type="ECO:0000256" key="3">
    <source>
        <dbReference type="ARBA" id="ARBA00022741"/>
    </source>
</evidence>
<evidence type="ECO:0000313" key="8">
    <source>
        <dbReference type="EMBL" id="GAA5513243.1"/>
    </source>
</evidence>
<keyword evidence="5" id="KW-0408">Iron</keyword>
<evidence type="ECO:0000256" key="6">
    <source>
        <dbReference type="ARBA" id="ARBA00049417"/>
    </source>
</evidence>
<name>A0ABP9W9Q6_9DEIO</name>
<gene>
    <name evidence="8" type="ORF">Dcar01_01971</name>
</gene>
<comment type="catalytic activity">
    <reaction evidence="6">
        <text>P(1),P(4)-bis(5'-adenosyl) tetraphosphate + H2O = 2 ADP + 2 H(+)</text>
        <dbReference type="Rhea" id="RHEA:24252"/>
        <dbReference type="ChEBI" id="CHEBI:15377"/>
        <dbReference type="ChEBI" id="CHEBI:15378"/>
        <dbReference type="ChEBI" id="CHEBI:58141"/>
        <dbReference type="ChEBI" id="CHEBI:456216"/>
        <dbReference type="EC" id="3.6.1.41"/>
    </reaction>
</comment>
<dbReference type="CDD" id="cd00077">
    <property type="entry name" value="HDc"/>
    <property type="match status" value="1"/>
</dbReference>
<evidence type="ECO:0000256" key="2">
    <source>
        <dbReference type="ARBA" id="ARBA00022723"/>
    </source>
</evidence>
<dbReference type="RefSeq" id="WP_345464606.1">
    <property type="nucleotide sequence ID" value="NZ_BAABRP010000006.1"/>
</dbReference>
<keyword evidence="2" id="KW-0479">Metal-binding</keyword>